<dbReference type="AlphaFoldDB" id="A0AAX0UH51"/>
<evidence type="ECO:0000313" key="2">
    <source>
        <dbReference type="Proteomes" id="UP000231878"/>
    </source>
</evidence>
<organism evidence="1 2">
    <name type="scientific">Burkholderia pseudomallei</name>
    <name type="common">Pseudomonas pseudomallei</name>
    <dbReference type="NCBI Taxonomy" id="28450"/>
    <lineage>
        <taxon>Bacteria</taxon>
        <taxon>Pseudomonadati</taxon>
        <taxon>Pseudomonadota</taxon>
        <taxon>Betaproteobacteria</taxon>
        <taxon>Burkholderiales</taxon>
        <taxon>Burkholderiaceae</taxon>
        <taxon>Burkholderia</taxon>
        <taxon>pseudomallei group</taxon>
    </lineage>
</organism>
<dbReference type="Proteomes" id="UP000231878">
    <property type="component" value="Unassembled WGS sequence"/>
</dbReference>
<proteinExistence type="predicted"/>
<name>A0AAX0UH51_BURPE</name>
<evidence type="ECO:0000313" key="1">
    <source>
        <dbReference type="EMBL" id="PJO67228.1"/>
    </source>
</evidence>
<accession>A0AAX0UH51</accession>
<protein>
    <submittedName>
        <fullName evidence="1">Uncharacterized protein</fullName>
    </submittedName>
</protein>
<gene>
    <name evidence="1" type="ORF">CWD88_06310</name>
</gene>
<dbReference type="EMBL" id="PHRB01000004">
    <property type="protein sequence ID" value="PJO67228.1"/>
    <property type="molecule type" value="Genomic_DNA"/>
</dbReference>
<comment type="caution">
    <text evidence="1">The sequence shown here is derived from an EMBL/GenBank/DDBJ whole genome shotgun (WGS) entry which is preliminary data.</text>
</comment>
<reference evidence="1 2" key="1">
    <citation type="submission" date="2017-11" db="EMBL/GenBank/DDBJ databases">
        <title>Molecular characterization of Burkholderia pseudomallei and closely related isolates from Vietnam.</title>
        <authorList>
            <person name="Ustinov D.V."/>
            <person name="Antonov A.S."/>
            <person name="Avdusheva E.F."/>
            <person name="Shpak I.M."/>
            <person name="Zakharova I.B."/>
            <person name="Thi L.A."/>
            <person name="Teteryatnikova N."/>
            <person name="Lopasteyskaya Y.A."/>
            <person name="Kuzyutina J.A."/>
            <person name="Ngo T.N."/>
            <person name="Victorov D.V."/>
        </authorList>
    </citation>
    <scope>NUCLEOTIDE SEQUENCE [LARGE SCALE GENOMIC DNA]</scope>
    <source>
        <strain evidence="1 2">V1512</strain>
    </source>
</reference>
<sequence length="70" mass="7586">MASAWLAEARCRRAWRAGAARASSGFIVVHRGQCRFDPRRATMPFGVAGAFDASRPRRIRRDAGSGIAAP</sequence>